<proteinExistence type="predicted"/>
<sequence>MHTDDFLLVEVVGTGYHAGAGKNDRTSFISVDIVRENDGLRATVIEATTCRDSQSKQKVLAMVWEKSFRPEKLDFVSK</sequence>
<dbReference type="EMBL" id="CP092625">
    <property type="protein sequence ID" value="UMM40827.1"/>
    <property type="molecule type" value="Genomic_DNA"/>
</dbReference>
<dbReference type="Proteomes" id="UP000829354">
    <property type="component" value="Chromosome X"/>
</dbReference>
<name>A0AAE9JR65_CAEBR</name>
<evidence type="ECO:0000313" key="2">
    <source>
        <dbReference type="Proteomes" id="UP000829354"/>
    </source>
</evidence>
<protein>
    <submittedName>
        <fullName evidence="1">Uncharacterized protein</fullName>
    </submittedName>
</protein>
<gene>
    <name evidence="1" type="ORF">L5515_017337</name>
</gene>
<keyword evidence="2" id="KW-1185">Reference proteome</keyword>
<organism evidence="1 2">
    <name type="scientific">Caenorhabditis briggsae</name>
    <dbReference type="NCBI Taxonomy" id="6238"/>
    <lineage>
        <taxon>Eukaryota</taxon>
        <taxon>Metazoa</taxon>
        <taxon>Ecdysozoa</taxon>
        <taxon>Nematoda</taxon>
        <taxon>Chromadorea</taxon>
        <taxon>Rhabditida</taxon>
        <taxon>Rhabditina</taxon>
        <taxon>Rhabditomorpha</taxon>
        <taxon>Rhabditoidea</taxon>
        <taxon>Rhabditidae</taxon>
        <taxon>Peloderinae</taxon>
        <taxon>Caenorhabditis</taxon>
    </lineage>
</organism>
<accession>A0AAE9JR65</accession>
<reference evidence="1 2" key="1">
    <citation type="submission" date="2022-04" db="EMBL/GenBank/DDBJ databases">
        <title>Chromosome-level reference genomes for two strains of Caenorhabditis briggsae: an improved platform for comparative genomics.</title>
        <authorList>
            <person name="Stevens L."/>
            <person name="Andersen E."/>
        </authorList>
    </citation>
    <scope>NUCLEOTIDE SEQUENCE [LARGE SCALE GENOMIC DNA]</scope>
    <source>
        <strain evidence="1">VX34</strain>
        <tissue evidence="1">Whole-organism</tissue>
    </source>
</reference>
<dbReference type="AlphaFoldDB" id="A0AAE9JR65"/>
<evidence type="ECO:0000313" key="1">
    <source>
        <dbReference type="EMBL" id="UMM40827.1"/>
    </source>
</evidence>